<evidence type="ECO:0000256" key="1">
    <source>
        <dbReference type="ARBA" id="ARBA00022801"/>
    </source>
</evidence>
<keyword evidence="2" id="KW-0732">Signal</keyword>
<proteinExistence type="predicted"/>
<feature type="signal peptide" evidence="2">
    <location>
        <begin position="1"/>
        <end position="26"/>
    </location>
</feature>
<protein>
    <recommendedName>
        <fullName evidence="5">Esterase/lipase</fullName>
    </recommendedName>
</protein>
<dbReference type="Gene3D" id="3.40.50.1820">
    <property type="entry name" value="alpha/beta hydrolase"/>
    <property type="match status" value="1"/>
</dbReference>
<dbReference type="Proteomes" id="UP000015464">
    <property type="component" value="Unassembled WGS sequence"/>
</dbReference>
<keyword evidence="4" id="KW-1185">Reference proteome</keyword>
<dbReference type="PANTHER" id="PTHR48081:SF31">
    <property type="entry name" value="STERYL ACETYL HYDROLASE MUG81-RELATED"/>
    <property type="match status" value="1"/>
</dbReference>
<evidence type="ECO:0000313" key="4">
    <source>
        <dbReference type="Proteomes" id="UP000015464"/>
    </source>
</evidence>
<dbReference type="AlphaFoldDB" id="S9W3F6"/>
<dbReference type="Pfam" id="PF10340">
    <property type="entry name" value="Say1_Mug180"/>
    <property type="match status" value="1"/>
</dbReference>
<dbReference type="InterPro" id="IPR019436">
    <property type="entry name" value="Say1-like"/>
</dbReference>
<dbReference type="InterPro" id="IPR050300">
    <property type="entry name" value="GDXG_lipolytic_enzyme"/>
</dbReference>
<sequence length="383" mass="44096">MSFPFFQRIITLPLILLWTSIQYVTAGTRFQKHEAFQRSLLLNLVCMTILHMSSGTTLRDIKLCGIDHLFDILGRNENELNPLGSIPNYGKVFTRKNTEKNIPDSAWLAKHPQMGKEDFIIIHLHGGMMSYPYTKYNIFAFSSLYSLFLKNGLKPPSILLVDYSLMPEGRTYPTQILECVSVYEKLVSLGYRKIILIGDSAGGNLALSMLYHLNEKSKSENIVWPSGVALISPWLDLTNAKKAKSYVSNAYTDFMSFEVLQKFGREYFGQNEHLYSLPSTNINLNFCNDFWSEIPTFKLGNFLLLVGENEVLRDEILEWSFEKSSFGKKYPERILIEKNGIHNGIFVTETPFLYLNRITLEEWSQKFGVNALYKFLKEIYEKG</sequence>
<keyword evidence="1" id="KW-0378">Hydrolase</keyword>
<dbReference type="OMA" id="YGKVFTR"/>
<organism evidence="3 4">
    <name type="scientific">Schizosaccharomyces cryophilus (strain OY26 / ATCC MYA-4695 / CBS 11777 / NBRC 106824 / NRRL Y48691)</name>
    <name type="common">Fission yeast</name>
    <dbReference type="NCBI Taxonomy" id="653667"/>
    <lineage>
        <taxon>Eukaryota</taxon>
        <taxon>Fungi</taxon>
        <taxon>Dikarya</taxon>
        <taxon>Ascomycota</taxon>
        <taxon>Taphrinomycotina</taxon>
        <taxon>Schizosaccharomycetes</taxon>
        <taxon>Schizosaccharomycetales</taxon>
        <taxon>Schizosaccharomycetaceae</taxon>
        <taxon>Schizosaccharomyces</taxon>
    </lineage>
</organism>
<evidence type="ECO:0008006" key="5">
    <source>
        <dbReference type="Google" id="ProtNLM"/>
    </source>
</evidence>
<gene>
    <name evidence="3" type="ORF">SPOG_03629</name>
</gene>
<evidence type="ECO:0000313" key="3">
    <source>
        <dbReference type="EMBL" id="EPY53084.1"/>
    </source>
</evidence>
<evidence type="ECO:0000256" key="2">
    <source>
        <dbReference type="SAM" id="SignalP"/>
    </source>
</evidence>
<accession>S9W3F6</accession>
<dbReference type="GeneID" id="25037946"/>
<dbReference type="InterPro" id="IPR029058">
    <property type="entry name" value="AB_hydrolase_fold"/>
</dbReference>
<dbReference type="eggNOG" id="ENOG502RDZA">
    <property type="taxonomic scope" value="Eukaryota"/>
</dbReference>
<dbReference type="SUPFAM" id="SSF53474">
    <property type="entry name" value="alpha/beta-Hydrolases"/>
    <property type="match status" value="1"/>
</dbReference>
<dbReference type="OrthoDB" id="2152029at2759"/>
<dbReference type="STRING" id="653667.S9W3F6"/>
<name>S9W3F6_SCHCR</name>
<dbReference type="GO" id="GO:0016787">
    <property type="term" value="F:hydrolase activity"/>
    <property type="evidence" value="ECO:0007669"/>
    <property type="project" value="UniProtKB-KW"/>
</dbReference>
<dbReference type="PANTHER" id="PTHR48081">
    <property type="entry name" value="AB HYDROLASE SUPERFAMILY PROTEIN C4A8.06C"/>
    <property type="match status" value="1"/>
</dbReference>
<feature type="chain" id="PRO_5004558878" description="Esterase/lipase" evidence="2">
    <location>
        <begin position="27"/>
        <end position="383"/>
    </location>
</feature>
<reference evidence="3 4" key="1">
    <citation type="journal article" date="2011" name="Science">
        <title>Comparative functional genomics of the fission yeasts.</title>
        <authorList>
            <person name="Rhind N."/>
            <person name="Chen Z."/>
            <person name="Yassour M."/>
            <person name="Thompson D.A."/>
            <person name="Haas B.J."/>
            <person name="Habib N."/>
            <person name="Wapinski I."/>
            <person name="Roy S."/>
            <person name="Lin M.F."/>
            <person name="Heiman D.I."/>
            <person name="Young S.K."/>
            <person name="Furuya K."/>
            <person name="Guo Y."/>
            <person name="Pidoux A."/>
            <person name="Chen H.M."/>
            <person name="Robbertse B."/>
            <person name="Goldberg J.M."/>
            <person name="Aoki K."/>
            <person name="Bayne E.H."/>
            <person name="Berlin A.M."/>
            <person name="Desjardins C.A."/>
            <person name="Dobbs E."/>
            <person name="Dukaj L."/>
            <person name="Fan L."/>
            <person name="FitzGerald M.G."/>
            <person name="French C."/>
            <person name="Gujja S."/>
            <person name="Hansen K."/>
            <person name="Keifenheim D."/>
            <person name="Levin J.Z."/>
            <person name="Mosher R.A."/>
            <person name="Mueller C.A."/>
            <person name="Pfiffner J."/>
            <person name="Priest M."/>
            <person name="Russ C."/>
            <person name="Smialowska A."/>
            <person name="Swoboda P."/>
            <person name="Sykes S.M."/>
            <person name="Vaughn M."/>
            <person name="Vengrova S."/>
            <person name="Yoder R."/>
            <person name="Zeng Q."/>
            <person name="Allshire R."/>
            <person name="Baulcombe D."/>
            <person name="Birren B.W."/>
            <person name="Brown W."/>
            <person name="Ekwall K."/>
            <person name="Kellis M."/>
            <person name="Leatherwood J."/>
            <person name="Levin H."/>
            <person name="Margalit H."/>
            <person name="Martienssen R."/>
            <person name="Nieduszynski C.A."/>
            <person name="Spatafora J.W."/>
            <person name="Friedman N."/>
            <person name="Dalgaard J.Z."/>
            <person name="Baumann P."/>
            <person name="Niki H."/>
            <person name="Regev A."/>
            <person name="Nusbaum C."/>
        </authorList>
    </citation>
    <scope>NUCLEOTIDE SEQUENCE [LARGE SCALE GENOMIC DNA]</scope>
    <source>
        <strain evidence="4">OY26 / ATCC MYA-4695 / CBS 11777 / NBRC 106824 / NRRL Y48691</strain>
    </source>
</reference>
<dbReference type="HOGENOM" id="CLU_717977_0_0_1"/>
<dbReference type="EMBL" id="KE546988">
    <property type="protein sequence ID" value="EPY53084.1"/>
    <property type="molecule type" value="Genomic_DNA"/>
</dbReference>
<dbReference type="RefSeq" id="XP_013021346.1">
    <property type="nucleotide sequence ID" value="XM_013165892.1"/>
</dbReference>